<dbReference type="InterPro" id="IPR000301">
    <property type="entry name" value="Tetraspanin_animals"/>
</dbReference>
<feature type="transmembrane region" description="Helical" evidence="7">
    <location>
        <begin position="81"/>
        <end position="104"/>
    </location>
</feature>
<feature type="transmembrane region" description="Helical" evidence="7">
    <location>
        <begin position="182"/>
        <end position="208"/>
    </location>
</feature>
<dbReference type="PROSITE" id="PS00421">
    <property type="entry name" value="TM4_1"/>
    <property type="match status" value="1"/>
</dbReference>
<dbReference type="AlphaFoldDB" id="A0A8S4DPZ9"/>
<feature type="disulfide bond" evidence="6">
    <location>
        <begin position="138"/>
        <end position="171"/>
    </location>
</feature>
<dbReference type="EMBL" id="CAJHNJ030000006">
    <property type="protein sequence ID" value="CAG9101560.1"/>
    <property type="molecule type" value="Genomic_DNA"/>
</dbReference>
<organism evidence="8 9">
    <name type="scientific">Plutella xylostella</name>
    <name type="common">Diamondback moth</name>
    <name type="synonym">Plutella maculipennis</name>
    <dbReference type="NCBI Taxonomy" id="51655"/>
    <lineage>
        <taxon>Eukaryota</taxon>
        <taxon>Metazoa</taxon>
        <taxon>Ecdysozoa</taxon>
        <taxon>Arthropoda</taxon>
        <taxon>Hexapoda</taxon>
        <taxon>Insecta</taxon>
        <taxon>Pterygota</taxon>
        <taxon>Neoptera</taxon>
        <taxon>Endopterygota</taxon>
        <taxon>Lepidoptera</taxon>
        <taxon>Glossata</taxon>
        <taxon>Ditrysia</taxon>
        <taxon>Yponomeutoidea</taxon>
        <taxon>Plutellidae</taxon>
        <taxon>Plutella</taxon>
    </lineage>
</organism>
<feature type="disulfide bond" evidence="6">
    <location>
        <begin position="139"/>
        <end position="157"/>
    </location>
</feature>
<evidence type="ECO:0000256" key="4">
    <source>
        <dbReference type="ARBA" id="ARBA00022989"/>
    </source>
</evidence>
<dbReference type="CDD" id="cd03127">
    <property type="entry name" value="tetraspanin_LEL"/>
    <property type="match status" value="1"/>
</dbReference>
<dbReference type="Pfam" id="PF00335">
    <property type="entry name" value="Tetraspanin"/>
    <property type="match status" value="1"/>
</dbReference>
<evidence type="ECO:0000313" key="9">
    <source>
        <dbReference type="Proteomes" id="UP000653454"/>
    </source>
</evidence>
<proteinExistence type="inferred from homology"/>
<comment type="subcellular location">
    <subcellularLocation>
        <location evidence="1 7">Membrane</location>
        <topology evidence="1 7">Multi-pass membrane protein</topology>
    </subcellularLocation>
</comment>
<feature type="transmembrane region" description="Helical" evidence="7">
    <location>
        <begin position="53"/>
        <end position="74"/>
    </location>
</feature>
<evidence type="ECO:0000256" key="5">
    <source>
        <dbReference type="ARBA" id="ARBA00023136"/>
    </source>
</evidence>
<evidence type="ECO:0000256" key="2">
    <source>
        <dbReference type="ARBA" id="ARBA00006840"/>
    </source>
</evidence>
<reference evidence="8" key="1">
    <citation type="submission" date="2020-11" db="EMBL/GenBank/DDBJ databases">
        <authorList>
            <person name="Whiteford S."/>
        </authorList>
    </citation>
    <scope>NUCLEOTIDE SEQUENCE</scope>
</reference>
<evidence type="ECO:0000256" key="3">
    <source>
        <dbReference type="ARBA" id="ARBA00022692"/>
    </source>
</evidence>
<dbReference type="PRINTS" id="PR00259">
    <property type="entry name" value="TMFOUR"/>
</dbReference>
<comment type="caution">
    <text evidence="8">The sequence shown here is derived from an EMBL/GenBank/DDBJ whole genome shotgun (WGS) entry which is preliminary data.</text>
</comment>
<dbReference type="GO" id="GO:0005886">
    <property type="term" value="C:plasma membrane"/>
    <property type="evidence" value="ECO:0007669"/>
    <property type="project" value="TreeGrafter"/>
</dbReference>
<keyword evidence="6" id="KW-1015">Disulfide bond</keyword>
<dbReference type="PIRSF" id="PIRSF002419">
    <property type="entry name" value="Tetraspanin"/>
    <property type="match status" value="1"/>
</dbReference>
<dbReference type="PANTHER" id="PTHR19282:SF521">
    <property type="entry name" value="IP01817P-RELATED"/>
    <property type="match status" value="1"/>
</dbReference>
<comment type="similarity">
    <text evidence="2 7">Belongs to the tetraspanin (TM4SF) family.</text>
</comment>
<dbReference type="InterPro" id="IPR018499">
    <property type="entry name" value="Tetraspanin/Peripherin"/>
</dbReference>
<keyword evidence="5 7" id="KW-0472">Membrane</keyword>
<evidence type="ECO:0000313" key="8">
    <source>
        <dbReference type="EMBL" id="CAG9101560.1"/>
    </source>
</evidence>
<evidence type="ECO:0000256" key="6">
    <source>
        <dbReference type="PIRSR" id="PIRSR002419-1"/>
    </source>
</evidence>
<keyword evidence="9" id="KW-1185">Reference proteome</keyword>
<dbReference type="SUPFAM" id="SSF48652">
    <property type="entry name" value="Tetraspanin"/>
    <property type="match status" value="1"/>
</dbReference>
<name>A0A8S4DPZ9_PLUXY</name>
<evidence type="ECO:0000256" key="1">
    <source>
        <dbReference type="ARBA" id="ARBA00004141"/>
    </source>
</evidence>
<feature type="transmembrane region" description="Helical" evidence="7">
    <location>
        <begin position="12"/>
        <end position="33"/>
    </location>
</feature>
<dbReference type="InterPro" id="IPR018503">
    <property type="entry name" value="Tetraspanin_CS"/>
</dbReference>
<gene>
    <name evidence="8" type="ORF">PLXY2_LOCUS2416</name>
</gene>
<dbReference type="Proteomes" id="UP000653454">
    <property type="component" value="Unassembled WGS sequence"/>
</dbReference>
<dbReference type="PANTHER" id="PTHR19282">
    <property type="entry name" value="TETRASPANIN"/>
    <property type="match status" value="1"/>
</dbReference>
<sequence>MGCGEFIVKYVLFFANLFFALAGLALLGVGAAVQWQVKPLLDVFDGSFEVAPISAMVVGGVVFLIAFFGCCGSLRESNCMLVTYAVFMIMLMILKITLASLIFVNLGAVTEQIPRWLNAAFNQPNLDEFHQIETTFTCCGTVGGSSYVSLSLPPSCCSAEPCTVLNAHPGCNDVLTEFFRTFGMVIGLLAIAVVSVELVAVVFALCLANRARNYQRRSRY</sequence>
<evidence type="ECO:0000256" key="7">
    <source>
        <dbReference type="RuleBase" id="RU361218"/>
    </source>
</evidence>
<keyword evidence="3 7" id="KW-0812">Transmembrane</keyword>
<protein>
    <recommendedName>
        <fullName evidence="7">Tetraspanin</fullName>
    </recommendedName>
</protein>
<dbReference type="InterPro" id="IPR008952">
    <property type="entry name" value="Tetraspanin_EC2_sf"/>
</dbReference>
<keyword evidence="4 7" id="KW-1133">Transmembrane helix</keyword>
<accession>A0A8S4DPZ9</accession>